<keyword evidence="8" id="KW-1133">Transmembrane helix</keyword>
<dbReference type="Pfam" id="PF17808">
    <property type="entry name" value="fn3_PAP"/>
    <property type="match status" value="1"/>
</dbReference>
<dbReference type="AlphaFoldDB" id="A0ABD1YH61"/>
<dbReference type="Pfam" id="PF00149">
    <property type="entry name" value="Metallophos"/>
    <property type="match status" value="1"/>
</dbReference>
<reference evidence="13 14" key="1">
    <citation type="submission" date="2024-09" db="EMBL/GenBank/DDBJ databases">
        <title>Chromosome-scale assembly of Riccia fluitans.</title>
        <authorList>
            <person name="Paukszto L."/>
            <person name="Sawicki J."/>
            <person name="Karawczyk K."/>
            <person name="Piernik-Szablinska J."/>
            <person name="Szczecinska M."/>
            <person name="Mazdziarz M."/>
        </authorList>
    </citation>
    <scope>NUCLEOTIDE SEQUENCE [LARGE SCALE GENOMIC DNA]</scope>
    <source>
        <strain evidence="13">Rf_01</strain>
        <tissue evidence="13">Aerial parts of the thallus</tissue>
    </source>
</reference>
<evidence type="ECO:0000256" key="2">
    <source>
        <dbReference type="ARBA" id="ARBA00008723"/>
    </source>
</evidence>
<proteinExistence type="inferred from homology"/>
<dbReference type="EMBL" id="JBHFFA010000004">
    <property type="protein sequence ID" value="KAL2630062.1"/>
    <property type="molecule type" value="Genomic_DNA"/>
</dbReference>
<dbReference type="InterPro" id="IPR025733">
    <property type="entry name" value="PAPs_C"/>
</dbReference>
<keyword evidence="7" id="KW-0378">Hydrolase</keyword>
<evidence type="ECO:0000256" key="6">
    <source>
        <dbReference type="ARBA" id="ARBA00023180"/>
    </source>
</evidence>
<dbReference type="InterPro" id="IPR004843">
    <property type="entry name" value="Calcineurin-like_PHP"/>
</dbReference>
<keyword evidence="14" id="KW-1185">Reference proteome</keyword>
<dbReference type="PANTHER" id="PTHR45778">
    <property type="entry name" value="PURPLE ACID PHOSPHATASE-RELATED"/>
    <property type="match status" value="1"/>
</dbReference>
<feature type="domain" description="Purple acid phosphatase Fn3-like" evidence="12">
    <location>
        <begin position="82"/>
        <end position="202"/>
    </location>
</feature>
<dbReference type="Proteomes" id="UP001605036">
    <property type="component" value="Unassembled WGS sequence"/>
</dbReference>
<sequence>MVEDIQNPESYDSLEKPSCKIATDYPKPIAQCQFSSSLLICTHKRVEMDTLARYSTMAIGLVLLLIATVPSALGEVSASIIAKPAYIGVKGESHDWVTVSFESTNPSLSDWIAVFSPANFNGDLCLGDLNATAQKLRAPYICSAPVKFQYANFSNDKYVTTGKGSISFRLINRRQDYSFALYSGGFDNPVLETVSNTVQFINPKAPVWPRLAVGKQWDEMTVTWTSGYSDADARPIVVWKDEEDSDWKVSVAITITYTQADLCGPPASTVGYRDPGYFHTAFLKDLSPSSRYQYRVGHKIGKKYILAEEINQFVSAPYPGKDSLQRIAIFGDMGKRDRDGSLMYNNGQPGALNVTDALVGDINNIDLIIHDGDITYADGYLAQWDQFVEQISNITKRVPYMVAAGNHERDWPNSSSFYKPVDSGGECGVPTSTIFNMPAVNKDKHWYAFDWGMFHFCIGASEMDWRVRSEQYKFLEQCFASVDRQKQPWLIFVAHRILGYSSASDYQAIGTFAEPMARENLQPLWQKYKVDVAIYGHVHSYERTCPVYQSNCVGDETQNYSGTFNGTIHLTAGTAGRELEDFGSLNTTWSLVKDSSHYGYLLFTASDHQNLLVEFKTTDGTVSDNFTINRKYSDVLGCDASLAAICPDTTSADL</sequence>
<evidence type="ECO:0000259" key="12">
    <source>
        <dbReference type="Pfam" id="PF17808"/>
    </source>
</evidence>
<evidence type="ECO:0000256" key="5">
    <source>
        <dbReference type="ARBA" id="ARBA00022729"/>
    </source>
</evidence>
<keyword evidence="8" id="KW-0472">Membrane</keyword>
<dbReference type="SUPFAM" id="SSF56300">
    <property type="entry name" value="Metallo-dependent phosphatases"/>
    <property type="match status" value="1"/>
</dbReference>
<feature type="domain" description="Purple acid phosphatase N-terminal" evidence="11">
    <location>
        <begin position="210"/>
        <end position="299"/>
    </location>
</feature>
<dbReference type="Pfam" id="PF14008">
    <property type="entry name" value="Metallophos_C"/>
    <property type="match status" value="1"/>
</dbReference>
<evidence type="ECO:0000313" key="14">
    <source>
        <dbReference type="Proteomes" id="UP001605036"/>
    </source>
</evidence>
<evidence type="ECO:0000256" key="1">
    <source>
        <dbReference type="ARBA" id="ARBA00004613"/>
    </source>
</evidence>
<evidence type="ECO:0000256" key="3">
    <source>
        <dbReference type="ARBA" id="ARBA00011738"/>
    </source>
</evidence>
<dbReference type="InterPro" id="IPR040974">
    <property type="entry name" value="Fn3_PAP"/>
</dbReference>
<dbReference type="CDD" id="cd00839">
    <property type="entry name" value="MPP_PAPs"/>
    <property type="match status" value="1"/>
</dbReference>
<evidence type="ECO:0000259" key="10">
    <source>
        <dbReference type="Pfam" id="PF14008"/>
    </source>
</evidence>
<evidence type="ECO:0000313" key="13">
    <source>
        <dbReference type="EMBL" id="KAL2630062.1"/>
    </source>
</evidence>
<organism evidence="13 14">
    <name type="scientific">Riccia fluitans</name>
    <dbReference type="NCBI Taxonomy" id="41844"/>
    <lineage>
        <taxon>Eukaryota</taxon>
        <taxon>Viridiplantae</taxon>
        <taxon>Streptophyta</taxon>
        <taxon>Embryophyta</taxon>
        <taxon>Marchantiophyta</taxon>
        <taxon>Marchantiopsida</taxon>
        <taxon>Marchantiidae</taxon>
        <taxon>Marchantiales</taxon>
        <taxon>Ricciaceae</taxon>
        <taxon>Riccia</taxon>
    </lineage>
</organism>
<evidence type="ECO:0000259" key="11">
    <source>
        <dbReference type="Pfam" id="PF16656"/>
    </source>
</evidence>
<dbReference type="InterPro" id="IPR008963">
    <property type="entry name" value="Purple_acid_Pase-like_N"/>
</dbReference>
<comment type="subcellular location">
    <subcellularLocation>
        <location evidence="1">Secreted</location>
    </subcellularLocation>
</comment>
<evidence type="ECO:0000256" key="4">
    <source>
        <dbReference type="ARBA" id="ARBA00022525"/>
    </source>
</evidence>
<dbReference type="Pfam" id="PF16656">
    <property type="entry name" value="Pur_ac_phosph_N"/>
    <property type="match status" value="1"/>
</dbReference>
<feature type="domain" description="Purple acid phosphatase C-terminal" evidence="10">
    <location>
        <begin position="566"/>
        <end position="624"/>
    </location>
</feature>
<evidence type="ECO:0000256" key="7">
    <source>
        <dbReference type="RuleBase" id="RU361203"/>
    </source>
</evidence>
<comment type="caution">
    <text evidence="13">The sequence shown here is derived from an EMBL/GenBank/DDBJ whole genome shotgun (WGS) entry which is preliminary data.</text>
</comment>
<comment type="similarity">
    <text evidence="2 7">Belongs to the metallophosphoesterase superfamily. Purple acid phosphatase family.</text>
</comment>
<keyword evidence="5" id="KW-0732">Signal</keyword>
<dbReference type="Gene3D" id="3.60.21.10">
    <property type="match status" value="1"/>
</dbReference>
<keyword evidence="6" id="KW-0325">Glycoprotein</keyword>
<dbReference type="GO" id="GO:0005576">
    <property type="term" value="C:extracellular region"/>
    <property type="evidence" value="ECO:0007669"/>
    <property type="project" value="UniProtKB-SubCell"/>
</dbReference>
<keyword evidence="8" id="KW-0812">Transmembrane</keyword>
<evidence type="ECO:0000259" key="9">
    <source>
        <dbReference type="Pfam" id="PF00149"/>
    </source>
</evidence>
<dbReference type="InterPro" id="IPR041792">
    <property type="entry name" value="MPP_PAP"/>
</dbReference>
<keyword evidence="4" id="KW-0964">Secreted</keyword>
<comment type="catalytic activity">
    <reaction evidence="7">
        <text>a phosphate monoester + H2O = an alcohol + phosphate</text>
        <dbReference type="Rhea" id="RHEA:15017"/>
        <dbReference type="ChEBI" id="CHEBI:15377"/>
        <dbReference type="ChEBI" id="CHEBI:30879"/>
        <dbReference type="ChEBI" id="CHEBI:43474"/>
        <dbReference type="ChEBI" id="CHEBI:67140"/>
        <dbReference type="EC" id="3.1.3.2"/>
    </reaction>
</comment>
<dbReference type="SUPFAM" id="SSF49363">
    <property type="entry name" value="Purple acid phosphatase, N-terminal domain"/>
    <property type="match status" value="1"/>
</dbReference>
<dbReference type="InterPro" id="IPR015914">
    <property type="entry name" value="PAPs_N"/>
</dbReference>
<dbReference type="GO" id="GO:0003993">
    <property type="term" value="F:acid phosphatase activity"/>
    <property type="evidence" value="ECO:0007669"/>
    <property type="project" value="UniProtKB-EC"/>
</dbReference>
<protein>
    <recommendedName>
        <fullName evidence="7">Purple acid phosphatase</fullName>
        <ecNumber evidence="7">3.1.3.2</ecNumber>
    </recommendedName>
</protein>
<comment type="subunit">
    <text evidence="3">Homodimer.</text>
</comment>
<dbReference type="PANTHER" id="PTHR45778:SF6">
    <property type="entry name" value="INACTIVE PURPLE ACID PHOSPHATASE 24-RELATED"/>
    <property type="match status" value="1"/>
</dbReference>
<dbReference type="EC" id="3.1.3.2" evidence="7"/>
<evidence type="ECO:0000256" key="8">
    <source>
        <dbReference type="SAM" id="Phobius"/>
    </source>
</evidence>
<accession>A0ABD1YH61</accession>
<name>A0ABD1YH61_9MARC</name>
<gene>
    <name evidence="13" type="ORF">R1flu_014748</name>
</gene>
<feature type="domain" description="Calcineurin-like phosphoesterase" evidence="9">
    <location>
        <begin position="326"/>
        <end position="541"/>
    </location>
</feature>
<dbReference type="Gene3D" id="2.60.40.380">
    <property type="entry name" value="Purple acid phosphatase-like, N-terminal"/>
    <property type="match status" value="1"/>
</dbReference>
<feature type="transmembrane region" description="Helical" evidence="8">
    <location>
        <begin position="54"/>
        <end position="73"/>
    </location>
</feature>
<dbReference type="InterPro" id="IPR029052">
    <property type="entry name" value="Metallo-depent_PP-like"/>
</dbReference>